<dbReference type="EMBL" id="AZHX01002359">
    <property type="protein sequence ID" value="ETW95086.1"/>
    <property type="molecule type" value="Genomic_DNA"/>
</dbReference>
<dbReference type="GO" id="GO:0005524">
    <property type="term" value="F:ATP binding"/>
    <property type="evidence" value="ECO:0007669"/>
    <property type="project" value="UniProtKB-KW"/>
</dbReference>
<organism evidence="4 5">
    <name type="scientific">Candidatus Entotheonella gemina</name>
    <dbReference type="NCBI Taxonomy" id="1429439"/>
    <lineage>
        <taxon>Bacteria</taxon>
        <taxon>Pseudomonadati</taxon>
        <taxon>Nitrospinota/Tectimicrobiota group</taxon>
        <taxon>Candidatus Tectimicrobiota</taxon>
        <taxon>Candidatus Entotheonellia</taxon>
        <taxon>Candidatus Entotheonellales</taxon>
        <taxon>Candidatus Entotheonellaceae</taxon>
        <taxon>Candidatus Entotheonella</taxon>
    </lineage>
</organism>
<name>W4LCN4_9BACT</name>
<accession>W4LCN4</accession>
<gene>
    <name evidence="4" type="ORF">ETSY2_48660</name>
</gene>
<evidence type="ECO:0000256" key="1">
    <source>
        <dbReference type="ARBA" id="ARBA00022741"/>
    </source>
</evidence>
<dbReference type="GO" id="GO:0016887">
    <property type="term" value="F:ATP hydrolysis activity"/>
    <property type="evidence" value="ECO:0007669"/>
    <property type="project" value="InterPro"/>
</dbReference>
<evidence type="ECO:0000256" key="2">
    <source>
        <dbReference type="ARBA" id="ARBA00022840"/>
    </source>
</evidence>
<dbReference type="AlphaFoldDB" id="W4LCN4"/>
<dbReference type="PATRIC" id="fig|1429439.4.peg.8050"/>
<comment type="caution">
    <text evidence="4">The sequence shown here is derived from an EMBL/GenBank/DDBJ whole genome shotgun (WGS) entry which is preliminary data.</text>
</comment>
<dbReference type="CDD" id="cd19481">
    <property type="entry name" value="RecA-like_protease"/>
    <property type="match status" value="1"/>
</dbReference>
<dbReference type="HOGENOM" id="CLU_1364096_0_0_7"/>
<dbReference type="SUPFAM" id="SSF52540">
    <property type="entry name" value="P-loop containing nucleoside triphosphate hydrolases"/>
    <property type="match status" value="1"/>
</dbReference>
<dbReference type="Proteomes" id="UP000019140">
    <property type="component" value="Unassembled WGS sequence"/>
</dbReference>
<dbReference type="InterPro" id="IPR003959">
    <property type="entry name" value="ATPase_AAA_core"/>
</dbReference>
<feature type="domain" description="ATPase AAA-type core" evidence="3">
    <location>
        <begin position="1"/>
        <end position="114"/>
    </location>
</feature>
<reference evidence="4 5" key="1">
    <citation type="journal article" date="2014" name="Nature">
        <title>An environmental bacterial taxon with a large and distinct metabolic repertoire.</title>
        <authorList>
            <person name="Wilson M.C."/>
            <person name="Mori T."/>
            <person name="Ruckert C."/>
            <person name="Uria A.R."/>
            <person name="Helf M.J."/>
            <person name="Takada K."/>
            <person name="Gernert C."/>
            <person name="Steffens U.A."/>
            <person name="Heycke N."/>
            <person name="Schmitt S."/>
            <person name="Rinke C."/>
            <person name="Helfrich E.J."/>
            <person name="Brachmann A.O."/>
            <person name="Gurgui C."/>
            <person name="Wakimoto T."/>
            <person name="Kracht M."/>
            <person name="Crusemann M."/>
            <person name="Hentschel U."/>
            <person name="Abe I."/>
            <person name="Matsunaga S."/>
            <person name="Kalinowski J."/>
            <person name="Takeyama H."/>
            <person name="Piel J."/>
        </authorList>
    </citation>
    <scope>NUCLEOTIDE SEQUENCE [LARGE SCALE GENOMIC DNA]</scope>
    <source>
        <strain evidence="5">TSY2</strain>
    </source>
</reference>
<keyword evidence="2" id="KW-0067">ATP-binding</keyword>
<evidence type="ECO:0000259" key="3">
    <source>
        <dbReference type="Pfam" id="PF00004"/>
    </source>
</evidence>
<sequence length="200" mass="22456">MAAEVLAHELRLDLYHIDLSAVVSKYIGETEKNLRRIFDAAEAGGVILLFDEADAIFGKRSEVKDSHDRHANIEVSYLLQRMEAYSGLAILTTNLKNALDTAFMRRIRFIVQFPFPNAAQSAEIWRRVYPAATPTDGLDVNKLARLNVAGGNIRNIALNAAFLAAEASEPVRMCHLRQAARNEYLKLEKPLTEMETQGWI</sequence>
<keyword evidence="1" id="KW-0547">Nucleotide-binding</keyword>
<evidence type="ECO:0000313" key="5">
    <source>
        <dbReference type="Proteomes" id="UP000019140"/>
    </source>
</evidence>
<dbReference type="PANTHER" id="PTHR23073">
    <property type="entry name" value="26S PROTEASOME REGULATORY SUBUNIT"/>
    <property type="match status" value="1"/>
</dbReference>
<evidence type="ECO:0000313" key="4">
    <source>
        <dbReference type="EMBL" id="ETW95086.1"/>
    </source>
</evidence>
<dbReference type="Pfam" id="PF00004">
    <property type="entry name" value="AAA"/>
    <property type="match status" value="1"/>
</dbReference>
<dbReference type="InterPro" id="IPR050221">
    <property type="entry name" value="26S_Proteasome_ATPase"/>
</dbReference>
<keyword evidence="5" id="KW-1185">Reference proteome</keyword>
<dbReference type="InterPro" id="IPR027417">
    <property type="entry name" value="P-loop_NTPase"/>
</dbReference>
<protein>
    <recommendedName>
        <fullName evidence="3">ATPase AAA-type core domain-containing protein</fullName>
    </recommendedName>
</protein>
<dbReference type="Gene3D" id="3.40.50.300">
    <property type="entry name" value="P-loop containing nucleotide triphosphate hydrolases"/>
    <property type="match status" value="1"/>
</dbReference>
<proteinExistence type="predicted"/>